<keyword evidence="3" id="KW-1185">Reference proteome</keyword>
<accession>A0ABQ7YU34</accession>
<comment type="caution">
    <text evidence="2">The sequence shown here is derived from an EMBL/GenBank/DDBJ whole genome shotgun (WGS) entry which is preliminary data.</text>
</comment>
<dbReference type="Proteomes" id="UP000824890">
    <property type="component" value="Unassembled WGS sequence"/>
</dbReference>
<protein>
    <submittedName>
        <fullName evidence="2">Uncharacterized protein</fullName>
    </submittedName>
</protein>
<evidence type="ECO:0000313" key="2">
    <source>
        <dbReference type="EMBL" id="KAH0871430.1"/>
    </source>
</evidence>
<name>A0ABQ7YU34_BRANA</name>
<feature type="chain" id="PRO_5046692759" evidence="1">
    <location>
        <begin position="19"/>
        <end position="186"/>
    </location>
</feature>
<sequence length="186" mass="21828">MWHHPYWLLMVIFDMVLLSSRESFFPTQVSRFRWVSDGVCQPSFKFGGLSLSLQSVVVVSSVYCYDGLVRFHSKEFLKPLLPSFRVWVCLKLTRSWFWQKILDLLMFIGMPRLETSRLWQNTWVVIIYITFSSLASKRCLDQIKLNAKNTLSSKAWYHGASTERALEAMCLSYANWIGELQKMYAN</sequence>
<dbReference type="EMBL" id="JAGKQM010000017">
    <property type="protein sequence ID" value="KAH0871430.1"/>
    <property type="molecule type" value="Genomic_DNA"/>
</dbReference>
<reference evidence="2 3" key="1">
    <citation type="submission" date="2021-05" db="EMBL/GenBank/DDBJ databases">
        <title>Genome Assembly of Synthetic Allotetraploid Brassica napus Reveals Homoeologous Exchanges between Subgenomes.</title>
        <authorList>
            <person name="Davis J.T."/>
        </authorList>
    </citation>
    <scope>NUCLEOTIDE SEQUENCE [LARGE SCALE GENOMIC DNA]</scope>
    <source>
        <strain evidence="3">cv. Da-Ae</strain>
        <tissue evidence="2">Seedling</tissue>
    </source>
</reference>
<evidence type="ECO:0000256" key="1">
    <source>
        <dbReference type="SAM" id="SignalP"/>
    </source>
</evidence>
<gene>
    <name evidence="2" type="ORF">HID58_078452</name>
</gene>
<feature type="signal peptide" evidence="1">
    <location>
        <begin position="1"/>
        <end position="18"/>
    </location>
</feature>
<proteinExistence type="predicted"/>
<organism evidence="2 3">
    <name type="scientific">Brassica napus</name>
    <name type="common">Rape</name>
    <dbReference type="NCBI Taxonomy" id="3708"/>
    <lineage>
        <taxon>Eukaryota</taxon>
        <taxon>Viridiplantae</taxon>
        <taxon>Streptophyta</taxon>
        <taxon>Embryophyta</taxon>
        <taxon>Tracheophyta</taxon>
        <taxon>Spermatophyta</taxon>
        <taxon>Magnoliopsida</taxon>
        <taxon>eudicotyledons</taxon>
        <taxon>Gunneridae</taxon>
        <taxon>Pentapetalae</taxon>
        <taxon>rosids</taxon>
        <taxon>malvids</taxon>
        <taxon>Brassicales</taxon>
        <taxon>Brassicaceae</taxon>
        <taxon>Brassiceae</taxon>
        <taxon>Brassica</taxon>
    </lineage>
</organism>
<keyword evidence="1" id="KW-0732">Signal</keyword>
<evidence type="ECO:0000313" key="3">
    <source>
        <dbReference type="Proteomes" id="UP000824890"/>
    </source>
</evidence>